<feature type="transmembrane region" description="Helical" evidence="1">
    <location>
        <begin position="195"/>
        <end position="214"/>
    </location>
</feature>
<dbReference type="Pfam" id="PF06691">
    <property type="entry name" value="DUF1189"/>
    <property type="match status" value="1"/>
</dbReference>
<protein>
    <recommendedName>
        <fullName evidence="4">DUF1189 domain-containing protein</fullName>
    </recommendedName>
</protein>
<feature type="transmembrane region" description="Helical" evidence="1">
    <location>
        <begin position="246"/>
        <end position="263"/>
    </location>
</feature>
<dbReference type="Proteomes" id="UP000177088">
    <property type="component" value="Unassembled WGS sequence"/>
</dbReference>
<keyword evidence="1" id="KW-0812">Transmembrane</keyword>
<organism evidence="2 3">
    <name type="scientific">Candidatus Uhrbacteria bacterium RIFCSPHIGHO2_02_FULL_60_10</name>
    <dbReference type="NCBI Taxonomy" id="1802392"/>
    <lineage>
        <taxon>Bacteria</taxon>
        <taxon>Candidatus Uhriibacteriota</taxon>
    </lineage>
</organism>
<accession>A0A1F7U4S8</accession>
<dbReference type="InterPro" id="IPR009574">
    <property type="entry name" value="DUF1189"/>
</dbReference>
<feature type="transmembrane region" description="Helical" evidence="1">
    <location>
        <begin position="170"/>
        <end position="189"/>
    </location>
</feature>
<gene>
    <name evidence="2" type="ORF">A3C96_00740</name>
</gene>
<evidence type="ECO:0000256" key="1">
    <source>
        <dbReference type="SAM" id="Phobius"/>
    </source>
</evidence>
<evidence type="ECO:0000313" key="3">
    <source>
        <dbReference type="Proteomes" id="UP000177088"/>
    </source>
</evidence>
<name>A0A1F7U4S8_9BACT</name>
<keyword evidence="1" id="KW-1133">Transmembrane helix</keyword>
<feature type="transmembrane region" description="Helical" evidence="1">
    <location>
        <begin position="46"/>
        <end position="67"/>
    </location>
</feature>
<comment type="caution">
    <text evidence="2">The sequence shown here is derived from an EMBL/GenBank/DDBJ whole genome shotgun (WGS) entry which is preliminary data.</text>
</comment>
<evidence type="ECO:0000313" key="2">
    <source>
        <dbReference type="EMBL" id="OGL73249.1"/>
    </source>
</evidence>
<evidence type="ECO:0008006" key="4">
    <source>
        <dbReference type="Google" id="ProtNLM"/>
    </source>
</evidence>
<proteinExistence type="predicted"/>
<reference evidence="2 3" key="1">
    <citation type="journal article" date="2016" name="Nat. Commun.">
        <title>Thousands of microbial genomes shed light on interconnected biogeochemical processes in an aquifer system.</title>
        <authorList>
            <person name="Anantharaman K."/>
            <person name="Brown C.T."/>
            <person name="Hug L.A."/>
            <person name="Sharon I."/>
            <person name="Castelle C.J."/>
            <person name="Probst A.J."/>
            <person name="Thomas B.C."/>
            <person name="Singh A."/>
            <person name="Wilkins M.J."/>
            <person name="Karaoz U."/>
            <person name="Brodie E.L."/>
            <person name="Williams K.H."/>
            <person name="Hubbard S.S."/>
            <person name="Banfield J.F."/>
        </authorList>
    </citation>
    <scope>NUCLEOTIDE SEQUENCE [LARGE SCALE GENOMIC DNA]</scope>
</reference>
<feature type="transmembrane region" description="Helical" evidence="1">
    <location>
        <begin position="221"/>
        <end position="240"/>
    </location>
</feature>
<dbReference type="AlphaFoldDB" id="A0A1F7U4S8"/>
<dbReference type="EMBL" id="MGEA01000065">
    <property type="protein sequence ID" value="OGL73249.1"/>
    <property type="molecule type" value="Genomic_DNA"/>
</dbReference>
<keyword evidence="1" id="KW-0472">Membrane</keyword>
<sequence length="272" mass="30151">MSQDSFWNRVRRTVRDFATEVVRSCYDLERYRAIRAKPAGAWRYLVSFYVVLGFLVTLLMAPGIFALPGEARRVLDEVLPAGSAVAVKSGQFVTTIPTPKTVRLGQQSLLIDPAHTGSDFPKGLPADTVAVIGRDAIFARGDNEQRTYSLKETPDFRFTQEDLAARIRAYGPWFAALLFIVIFFMYAFAAAVANLAYVAILAALAVLAGKLWRLKLTYRQYFAVGCHAITLPTILDLLFTSFGLRASLVFTFVFVMFLGAVMADERAKPIAA</sequence>